<dbReference type="RefSeq" id="WP_089752958.1">
    <property type="nucleotide sequence ID" value="NZ_FOOG01000030.1"/>
</dbReference>
<dbReference type="AlphaFoldDB" id="A0A1I2QFW1"/>
<dbReference type="InterPro" id="IPR028994">
    <property type="entry name" value="Integrin_alpha_N"/>
</dbReference>
<dbReference type="Proteomes" id="UP000198897">
    <property type="component" value="Unassembled WGS sequence"/>
</dbReference>
<evidence type="ECO:0000313" key="2">
    <source>
        <dbReference type="Proteomes" id="UP000198897"/>
    </source>
</evidence>
<accession>A0A1I2QFW1</accession>
<evidence type="ECO:0008006" key="3">
    <source>
        <dbReference type="Google" id="ProtNLM"/>
    </source>
</evidence>
<gene>
    <name evidence="1" type="ORF">SAMN05216353_1306</name>
</gene>
<protein>
    <recommendedName>
        <fullName evidence="3">Repeat domain-containing protein</fullName>
    </recommendedName>
</protein>
<dbReference type="SUPFAM" id="SSF69318">
    <property type="entry name" value="Integrin alpha N-terminal domain"/>
    <property type="match status" value="1"/>
</dbReference>
<dbReference type="EMBL" id="FOOG01000030">
    <property type="protein sequence ID" value="SFG24646.1"/>
    <property type="molecule type" value="Genomic_DNA"/>
</dbReference>
<dbReference type="OrthoDB" id="1653343at2"/>
<reference evidence="2" key="1">
    <citation type="submission" date="2016-10" db="EMBL/GenBank/DDBJ databases">
        <authorList>
            <person name="Varghese N."/>
            <person name="Submissions S."/>
        </authorList>
    </citation>
    <scope>NUCLEOTIDE SEQUENCE [LARGE SCALE GENOMIC DNA]</scope>
    <source>
        <strain evidence="2">FP5</strain>
    </source>
</reference>
<organism evidence="1 2">
    <name type="scientific">Halobacillus alkaliphilus</name>
    <dbReference type="NCBI Taxonomy" id="396056"/>
    <lineage>
        <taxon>Bacteria</taxon>
        <taxon>Bacillati</taxon>
        <taxon>Bacillota</taxon>
        <taxon>Bacilli</taxon>
        <taxon>Bacillales</taxon>
        <taxon>Bacillaceae</taxon>
        <taxon>Halobacillus</taxon>
    </lineage>
</organism>
<sequence length="248" mass="28419">MNNYMYNQNQWRLDGRNFVAAYAHGDVNGDKVQDHIYLMGQKLEGNPYVTDITLVIQDGFSNQFYYIPLPTSQGYQPTIFLGDFTGNGIDDILLRINSGGSGGFGYFYLYSFVNNQFMLLFDYERFNEWYEYTVTYKDQYRVEIVNQTLQLSYLIDLSNRDSEYLAEIYNENGTLKQPLNGWVSGLNQLYPIDFDGNGVYELYALQRVAGRYNADQLGLIQTPLAFKNGSFTPFLNNQYAAVPGVKGG</sequence>
<proteinExistence type="predicted"/>
<keyword evidence="2" id="KW-1185">Reference proteome</keyword>
<name>A0A1I2QFW1_9BACI</name>
<evidence type="ECO:0000313" key="1">
    <source>
        <dbReference type="EMBL" id="SFG24646.1"/>
    </source>
</evidence>